<evidence type="ECO:0000313" key="2">
    <source>
        <dbReference type="Proteomes" id="UP000533324"/>
    </source>
</evidence>
<sequence length="194" mass="22584">MSSVININNIDVIFENKDEQIFCTSLDIAKVFGKRHDDVLKSIRNILNELREIGVSNELRNFAEVVQISKTTNPKNGKLVNRKMPMYNLTRDAFTLLAMGFTGKKALQFKIAFINAFNQMEQIVKNKEIEKIKQLKHYDLPDTPYKEKIANAIKEIEQKQNSKFIELIEYEIVEKFKNGKTQVLQKLNFKTKLI</sequence>
<dbReference type="NCBIfam" id="TIGR02681">
    <property type="entry name" value="phage_pRha"/>
    <property type="match status" value="1"/>
</dbReference>
<dbReference type="Pfam" id="PF09669">
    <property type="entry name" value="Phage_pRha"/>
    <property type="match status" value="1"/>
</dbReference>
<reference evidence="1 2" key="1">
    <citation type="submission" date="2018-05" db="EMBL/GenBank/DDBJ databases">
        <authorList>
            <consortium name="PulseNet: The National Subtyping Network for Foodborne Disease Surveillance"/>
            <person name="Tarr C.L."/>
            <person name="Trees E."/>
            <person name="Katz L.S."/>
            <person name="Carleton-Romer H.A."/>
            <person name="Stroika S."/>
            <person name="Kucerova Z."/>
            <person name="Roache K.F."/>
            <person name="Sabol A.L."/>
            <person name="Besser J."/>
            <person name="Gerner-Smidt P."/>
        </authorList>
    </citation>
    <scope>NUCLEOTIDE SEQUENCE [LARGE SCALE GENOMIC DNA]</scope>
    <source>
        <strain evidence="1 2">1988D-2602</strain>
    </source>
</reference>
<organism evidence="1 2">
    <name type="scientific">Campylobacter lari</name>
    <dbReference type="NCBI Taxonomy" id="201"/>
    <lineage>
        <taxon>Bacteria</taxon>
        <taxon>Pseudomonadati</taxon>
        <taxon>Campylobacterota</taxon>
        <taxon>Epsilonproteobacteria</taxon>
        <taxon>Campylobacterales</taxon>
        <taxon>Campylobacteraceae</taxon>
        <taxon>Campylobacter</taxon>
    </lineage>
</organism>
<protein>
    <submittedName>
        <fullName evidence="1">Phage regulatory protein</fullName>
    </submittedName>
</protein>
<evidence type="ECO:0000313" key="1">
    <source>
        <dbReference type="EMBL" id="EAJ1254982.1"/>
    </source>
</evidence>
<dbReference type="AlphaFoldDB" id="A0A7U8ARG5"/>
<accession>A0A7U8ARG5</accession>
<name>A0A7U8ARG5_CAMLA</name>
<gene>
    <name evidence="1" type="ORF">A0Y59_07350</name>
</gene>
<proteinExistence type="predicted"/>
<dbReference type="EMBL" id="AABVCV010000014">
    <property type="protein sequence ID" value="EAJ1254982.1"/>
    <property type="molecule type" value="Genomic_DNA"/>
</dbReference>
<comment type="caution">
    <text evidence="1">The sequence shown here is derived from an EMBL/GenBank/DDBJ whole genome shotgun (WGS) entry which is preliminary data.</text>
</comment>
<dbReference type="InterPro" id="IPR014054">
    <property type="entry name" value="Phage_regulatory_Rha"/>
</dbReference>
<dbReference type="Proteomes" id="UP000533324">
    <property type="component" value="Unassembled WGS sequence"/>
</dbReference>